<comment type="similarity">
    <text evidence="1">Belongs to the sigma-70 factor family. ECF subfamily.</text>
</comment>
<dbReference type="Proteomes" id="UP000318538">
    <property type="component" value="Chromosome"/>
</dbReference>
<evidence type="ECO:0000259" key="6">
    <source>
        <dbReference type="Pfam" id="PF04542"/>
    </source>
</evidence>
<dbReference type="CDD" id="cd06171">
    <property type="entry name" value="Sigma70_r4"/>
    <property type="match status" value="1"/>
</dbReference>
<protein>
    <submittedName>
        <fullName evidence="8">ECF RNA polymerase sigma factor SigW</fullName>
    </submittedName>
</protein>
<dbReference type="InterPro" id="IPR013325">
    <property type="entry name" value="RNA_pol_sigma_r2"/>
</dbReference>
<name>A0A517NIN2_9BACT</name>
<dbReference type="InterPro" id="IPR036388">
    <property type="entry name" value="WH-like_DNA-bd_sf"/>
</dbReference>
<reference evidence="8 9" key="1">
    <citation type="submission" date="2019-02" db="EMBL/GenBank/DDBJ databases">
        <title>Deep-cultivation of Planctomycetes and their phenomic and genomic characterization uncovers novel biology.</title>
        <authorList>
            <person name="Wiegand S."/>
            <person name="Jogler M."/>
            <person name="Boedeker C."/>
            <person name="Pinto D."/>
            <person name="Vollmers J."/>
            <person name="Rivas-Marin E."/>
            <person name="Kohn T."/>
            <person name="Peeters S.H."/>
            <person name="Heuer A."/>
            <person name="Rast P."/>
            <person name="Oberbeckmann S."/>
            <person name="Bunk B."/>
            <person name="Jeske O."/>
            <person name="Meyerdierks A."/>
            <person name="Storesund J.E."/>
            <person name="Kallscheuer N."/>
            <person name="Luecker S."/>
            <person name="Lage O.M."/>
            <person name="Pohl T."/>
            <person name="Merkel B.J."/>
            <person name="Hornburger P."/>
            <person name="Mueller R.-W."/>
            <person name="Bruemmer F."/>
            <person name="Labrenz M."/>
            <person name="Spormann A.M."/>
            <person name="Op den Camp H."/>
            <person name="Overmann J."/>
            <person name="Amann R."/>
            <person name="Jetten M.S.M."/>
            <person name="Mascher T."/>
            <person name="Medema M.H."/>
            <person name="Devos D.P."/>
            <person name="Kaster A.-K."/>
            <person name="Ovreas L."/>
            <person name="Rohde M."/>
            <person name="Galperin M.Y."/>
            <person name="Jogler C."/>
        </authorList>
    </citation>
    <scope>NUCLEOTIDE SEQUENCE [LARGE SCALE GENOMIC DNA]</scope>
    <source>
        <strain evidence="8 9">K22_7</strain>
    </source>
</reference>
<dbReference type="InterPro" id="IPR013249">
    <property type="entry name" value="RNA_pol_sigma70_r4_t2"/>
</dbReference>
<sequence>MEQPLAPGIADRLRRSESKAVESVVDAFHAPIYRYLVCRGSTASEAEELTSEVFFQILKNISSFRGGDDQVRAFVFSTARHVRANSYRMRSRSARTMDRAMAIADSQASPMERLLADERQAKVVEAIGQLNEVAREIIVLRFVEGLSMIEIATICGMPMGTVKSHLYRAKQELKQELSDSEPHK</sequence>
<evidence type="ECO:0000256" key="2">
    <source>
        <dbReference type="ARBA" id="ARBA00023015"/>
    </source>
</evidence>
<dbReference type="Pfam" id="PF08281">
    <property type="entry name" value="Sigma70_r4_2"/>
    <property type="match status" value="1"/>
</dbReference>
<dbReference type="Gene3D" id="1.10.1740.10">
    <property type="match status" value="1"/>
</dbReference>
<dbReference type="SUPFAM" id="SSF88659">
    <property type="entry name" value="Sigma3 and sigma4 domains of RNA polymerase sigma factors"/>
    <property type="match status" value="1"/>
</dbReference>
<evidence type="ECO:0000313" key="9">
    <source>
        <dbReference type="Proteomes" id="UP000318538"/>
    </source>
</evidence>
<evidence type="ECO:0000259" key="7">
    <source>
        <dbReference type="Pfam" id="PF08281"/>
    </source>
</evidence>
<evidence type="ECO:0000256" key="3">
    <source>
        <dbReference type="ARBA" id="ARBA00023082"/>
    </source>
</evidence>
<evidence type="ECO:0000256" key="5">
    <source>
        <dbReference type="ARBA" id="ARBA00023163"/>
    </source>
</evidence>
<evidence type="ECO:0000256" key="1">
    <source>
        <dbReference type="ARBA" id="ARBA00010641"/>
    </source>
</evidence>
<keyword evidence="5" id="KW-0804">Transcription</keyword>
<feature type="domain" description="RNA polymerase sigma factor 70 region 4 type 2" evidence="7">
    <location>
        <begin position="122"/>
        <end position="173"/>
    </location>
</feature>
<gene>
    <name evidence="8" type="primary">sigW_7</name>
    <name evidence="8" type="ORF">K227x_54190</name>
</gene>
<dbReference type="Pfam" id="PF04542">
    <property type="entry name" value="Sigma70_r2"/>
    <property type="match status" value="1"/>
</dbReference>
<dbReference type="KEGG" id="rlc:K227x_54190"/>
<keyword evidence="3" id="KW-0731">Sigma factor</keyword>
<dbReference type="NCBIfam" id="TIGR02937">
    <property type="entry name" value="sigma70-ECF"/>
    <property type="match status" value="1"/>
</dbReference>
<dbReference type="Gene3D" id="1.10.10.10">
    <property type="entry name" value="Winged helix-like DNA-binding domain superfamily/Winged helix DNA-binding domain"/>
    <property type="match status" value="1"/>
</dbReference>
<dbReference type="PANTHER" id="PTHR43133:SF8">
    <property type="entry name" value="RNA POLYMERASE SIGMA FACTOR HI_1459-RELATED"/>
    <property type="match status" value="1"/>
</dbReference>
<proteinExistence type="inferred from homology"/>
<feature type="domain" description="RNA polymerase sigma-70 region 2" evidence="6">
    <location>
        <begin position="25"/>
        <end position="92"/>
    </location>
</feature>
<keyword evidence="4" id="KW-0238">DNA-binding</keyword>
<organism evidence="8 9">
    <name type="scientific">Rubripirellula lacrimiformis</name>
    <dbReference type="NCBI Taxonomy" id="1930273"/>
    <lineage>
        <taxon>Bacteria</taxon>
        <taxon>Pseudomonadati</taxon>
        <taxon>Planctomycetota</taxon>
        <taxon>Planctomycetia</taxon>
        <taxon>Pirellulales</taxon>
        <taxon>Pirellulaceae</taxon>
        <taxon>Rubripirellula</taxon>
    </lineage>
</organism>
<dbReference type="GO" id="GO:0016987">
    <property type="term" value="F:sigma factor activity"/>
    <property type="evidence" value="ECO:0007669"/>
    <property type="project" value="UniProtKB-KW"/>
</dbReference>
<evidence type="ECO:0000313" key="8">
    <source>
        <dbReference type="EMBL" id="QDT06995.1"/>
    </source>
</evidence>
<dbReference type="EMBL" id="CP036525">
    <property type="protein sequence ID" value="QDT06995.1"/>
    <property type="molecule type" value="Genomic_DNA"/>
</dbReference>
<dbReference type="PANTHER" id="PTHR43133">
    <property type="entry name" value="RNA POLYMERASE ECF-TYPE SIGMA FACTO"/>
    <property type="match status" value="1"/>
</dbReference>
<evidence type="ECO:0000256" key="4">
    <source>
        <dbReference type="ARBA" id="ARBA00023125"/>
    </source>
</evidence>
<dbReference type="RefSeq" id="WP_145174416.1">
    <property type="nucleotide sequence ID" value="NZ_CP036525.1"/>
</dbReference>
<dbReference type="InterPro" id="IPR007627">
    <property type="entry name" value="RNA_pol_sigma70_r2"/>
</dbReference>
<accession>A0A517NIN2</accession>
<keyword evidence="2" id="KW-0805">Transcription regulation</keyword>
<dbReference type="AlphaFoldDB" id="A0A517NIN2"/>
<dbReference type="InterPro" id="IPR039425">
    <property type="entry name" value="RNA_pol_sigma-70-like"/>
</dbReference>
<dbReference type="GO" id="GO:0006352">
    <property type="term" value="P:DNA-templated transcription initiation"/>
    <property type="evidence" value="ECO:0007669"/>
    <property type="project" value="InterPro"/>
</dbReference>
<dbReference type="GO" id="GO:0003677">
    <property type="term" value="F:DNA binding"/>
    <property type="evidence" value="ECO:0007669"/>
    <property type="project" value="UniProtKB-KW"/>
</dbReference>
<dbReference type="InterPro" id="IPR013324">
    <property type="entry name" value="RNA_pol_sigma_r3/r4-like"/>
</dbReference>
<dbReference type="OrthoDB" id="291047at2"/>
<dbReference type="SUPFAM" id="SSF88946">
    <property type="entry name" value="Sigma2 domain of RNA polymerase sigma factors"/>
    <property type="match status" value="1"/>
</dbReference>
<keyword evidence="9" id="KW-1185">Reference proteome</keyword>
<dbReference type="InterPro" id="IPR014284">
    <property type="entry name" value="RNA_pol_sigma-70_dom"/>
</dbReference>